<organism evidence="1">
    <name type="scientific">termite gut metagenome</name>
    <dbReference type="NCBI Taxonomy" id="433724"/>
    <lineage>
        <taxon>unclassified sequences</taxon>
        <taxon>metagenomes</taxon>
        <taxon>organismal metagenomes</taxon>
    </lineage>
</organism>
<evidence type="ECO:0000313" key="1">
    <source>
        <dbReference type="EMBL" id="KAA6305736.1"/>
    </source>
</evidence>
<comment type="caution">
    <text evidence="1">The sequence shown here is derived from an EMBL/GenBank/DDBJ whole genome shotgun (WGS) entry which is preliminary data.</text>
</comment>
<feature type="non-terminal residue" evidence="1">
    <location>
        <position position="96"/>
    </location>
</feature>
<dbReference type="EMBL" id="SNRY01010457">
    <property type="protein sequence ID" value="KAA6305736.1"/>
    <property type="molecule type" value="Genomic_DNA"/>
</dbReference>
<protein>
    <submittedName>
        <fullName evidence="1">Uncharacterized protein</fullName>
    </submittedName>
</protein>
<accession>A0A5J4P8J6</accession>
<reference evidence="1" key="1">
    <citation type="submission" date="2019-03" db="EMBL/GenBank/DDBJ databases">
        <title>Single cell metagenomics reveals metabolic interactions within the superorganism composed of flagellate Streblomastix strix and complex community of Bacteroidetes bacteria on its surface.</title>
        <authorList>
            <person name="Treitli S.C."/>
            <person name="Kolisko M."/>
            <person name="Husnik F."/>
            <person name="Keeling P."/>
            <person name="Hampl V."/>
        </authorList>
    </citation>
    <scope>NUCLEOTIDE SEQUENCE</scope>
    <source>
        <strain evidence="1">STM</strain>
    </source>
</reference>
<name>A0A5J4P8J6_9ZZZZ</name>
<sequence>MNNKLLEQKQEFTTGQITKNEYLEKIYAYHAYIFDYSEFMKDTNISKIEIEDDSVIFTCRNSQIKLFCTKGEKRSIPLTILNLGDYESEELEMQLS</sequence>
<gene>
    <name evidence="1" type="ORF">EZS27_042610</name>
</gene>
<dbReference type="AlphaFoldDB" id="A0A5J4P8J6"/>
<proteinExistence type="predicted"/>